<feature type="domain" description="Rab-GAP TBC" evidence="3">
    <location>
        <begin position="546"/>
        <end position="734"/>
    </location>
</feature>
<feature type="compositionally biased region" description="Polar residues" evidence="2">
    <location>
        <begin position="1261"/>
        <end position="1272"/>
    </location>
</feature>
<dbReference type="Gene3D" id="2.30.29.30">
    <property type="entry name" value="Pleckstrin-homology domain (PH domain)/Phosphotyrosine-binding domain (PTB)"/>
    <property type="match status" value="2"/>
</dbReference>
<feature type="region of interest" description="Disordered" evidence="2">
    <location>
        <begin position="913"/>
        <end position="945"/>
    </location>
</feature>
<dbReference type="GO" id="GO:0005096">
    <property type="term" value="F:GTPase activator activity"/>
    <property type="evidence" value="ECO:0007669"/>
    <property type="project" value="UniProtKB-KW"/>
</dbReference>
<feature type="region of interest" description="Disordered" evidence="2">
    <location>
        <begin position="1245"/>
        <end position="1272"/>
    </location>
</feature>
<dbReference type="OrthoDB" id="17687at2759"/>
<dbReference type="Pfam" id="PF00566">
    <property type="entry name" value="RabGAP-TBC"/>
    <property type="match status" value="1"/>
</dbReference>
<feature type="compositionally biased region" description="Polar residues" evidence="2">
    <location>
        <begin position="1421"/>
        <end position="1435"/>
    </location>
</feature>
<protein>
    <submittedName>
        <fullName evidence="4">GTPase activating protein (GAP)</fullName>
    </submittedName>
</protein>
<dbReference type="SUPFAM" id="SSF47923">
    <property type="entry name" value="Ypt/Rab-GAP domain of gyp1p"/>
    <property type="match status" value="2"/>
</dbReference>
<sequence length="1484" mass="166812">MFVIPAPEGASLFWNNLKEEKHYLLQHSVAGKGGLFKSMLSTVQNMLSTRPSPFRIVFRVDPYVDNFIVIAVGETRDEILQDWEWVEKDTSNIGNNREMREATRAFRQAFDLGQDERLVSYYSCSLDKGIVNQGWLYLSENYLCFYSFLLDRETKLCIELRNIEKLTKKSTMIGIREDGIEIATKNGEVTLFTNLFHRDETYDLIKQLCSNAAKLVLQNSEFTSSSHNDDQDVAHANTVKGALKAMTDGELKGVSKNNGMPQRSVRNLAENLKQQKRDEAYHIEFDLPNTESVLATINNAGLIVPGRVEIYAGTLYISTSFVAFSSLDYRGCKFTLPLAAIQRIERLNSRDPVMRPGYELIITVWHKMKIQFYIQPRQLECDRWCHALRLRLKFMMDSQKSAKVDGQQSGRYALKAFLATCASEVLLSEVMTASESADSEKAQDEKEKLLDDKGNAYETAKKVSEKAATASAVSNVTPLNPQAIGKLLEDNDSKIGFLGEEFGFPVAPDDAKEKIKLRRWINYMTEQGRNLTILRKADFSALVRKGLPNRLRGEIWELTSGAMYLRFQNQNIYKGLCQKLEADPELFSDEIEKDLNRSLPEYPAYQSEKGINVLRRVLNAYSLQNPNLGYCQAMNIVASALLIYATEEQVFWILSSMCDRLVSGYYTPSMYGATVDQSVFEYLVKETMPMLDAQFKKADIQLSVACLPWFLTLFINSMPLHLAMRVLDCFFLEGPKILFQIGLATLKINGGELLQSSDDGMFIFTLKTYFQTLDEPVNPTANNARSSQITRFHELLAVAYRDFPMVTSNLVEELRQAHRLKVVHTVSDFTKRTAIRNLVDQGGFTQSQLNILYDSFYEALFYSQNHIEKDKFNQRAFSQQSGAEQIKMDLVTFMLFLSNLTTWAQADIKEAKRRSKQQLRNTNTLENPKEKGGNTKSENTLTGKSNLEKQLKETFSKPGWFISRLFRYTNAIVPPTRIYRTYQSPAQSIKSLDSSSSEGQEYTKSSNQSSDGAEKVSSPQQNMESSNLGGTSSASGKDKPTYTLSERKEEWADHQPLESLRVSFAQCVIALGRLMNTDIMTRIDMLFKLYDIDHIGFLNWQNLLYLSDAIPYLCRGFDEITQDDQTLSPSEKPDHELNLEEQLISAMSNLVKRWMISYSKYHQSAEYEEEDGSLDSSKDMQPSKNTAPQSHNDAKTDSMLLNKSLFRMLVLEDPVLESFFERILPNSFGLNPELLRVSRGKIPKLASNRSSTSSTNAQQRGQTASTPLSSASTFGQSLLSSGKLFASNVSKSMSSGISMGSQFVDKNILSPVVLVGATSEIAKPTVVSTYAPQTIVADSPDKDVKSGRTGKAATTVPEPQEPYPEIPTVEAPGHIQGDADAQKIAKPNAPLEPYDGVMEEVDELLNELNVQDGFDSIGKSYKNNTESSNKDSITTPEGRKSGGSATGLLSPEHRASSEVLSNTEKKPSFADFDIEDEDLDNILD</sequence>
<proteinExistence type="predicted"/>
<dbReference type="PROSITE" id="PS50086">
    <property type="entry name" value="TBC_RABGAP"/>
    <property type="match status" value="1"/>
</dbReference>
<dbReference type="SMART" id="SM00568">
    <property type="entry name" value="GRAM"/>
    <property type="match status" value="2"/>
</dbReference>
<dbReference type="PANTHER" id="PTHR47219">
    <property type="entry name" value="RAB GTPASE-ACTIVATING PROTEIN 1-LIKE"/>
    <property type="match status" value="1"/>
</dbReference>
<dbReference type="Gene3D" id="1.10.10.750">
    <property type="entry name" value="Ypt/Rab-GAP domain of gyp1p, domain 1"/>
    <property type="match status" value="1"/>
</dbReference>
<evidence type="ECO:0000256" key="2">
    <source>
        <dbReference type="SAM" id="MobiDB-lite"/>
    </source>
</evidence>
<dbReference type="Gene3D" id="1.10.8.270">
    <property type="entry name" value="putative rabgap domain of human tbc1 domain family member 14 like domains"/>
    <property type="match status" value="1"/>
</dbReference>
<evidence type="ECO:0000313" key="5">
    <source>
        <dbReference type="Proteomes" id="UP001150538"/>
    </source>
</evidence>
<dbReference type="GO" id="GO:0031267">
    <property type="term" value="F:small GTPase binding"/>
    <property type="evidence" value="ECO:0007669"/>
    <property type="project" value="TreeGrafter"/>
</dbReference>
<dbReference type="EMBL" id="JANBPU010000056">
    <property type="protein sequence ID" value="KAJ1917984.1"/>
    <property type="molecule type" value="Genomic_DNA"/>
</dbReference>
<feature type="region of interest" description="Disordered" evidence="2">
    <location>
        <begin position="1169"/>
        <end position="1196"/>
    </location>
</feature>
<feature type="compositionally biased region" description="Acidic residues" evidence="2">
    <location>
        <begin position="1472"/>
        <end position="1484"/>
    </location>
</feature>
<feature type="compositionally biased region" description="Polar residues" evidence="2">
    <location>
        <begin position="1179"/>
        <end position="1191"/>
    </location>
</feature>
<dbReference type="Proteomes" id="UP001150538">
    <property type="component" value="Unassembled WGS sequence"/>
</dbReference>
<feature type="region of interest" description="Disordered" evidence="2">
    <location>
        <begin position="990"/>
        <end position="1043"/>
    </location>
</feature>
<accession>A0A9W8DTS8</accession>
<dbReference type="InterPro" id="IPR035969">
    <property type="entry name" value="Rab-GAP_TBC_sf"/>
</dbReference>
<dbReference type="SUPFAM" id="SSF47473">
    <property type="entry name" value="EF-hand"/>
    <property type="match status" value="1"/>
</dbReference>
<reference evidence="4" key="1">
    <citation type="submission" date="2022-07" db="EMBL/GenBank/DDBJ databases">
        <title>Phylogenomic reconstructions and comparative analyses of Kickxellomycotina fungi.</title>
        <authorList>
            <person name="Reynolds N.K."/>
            <person name="Stajich J.E."/>
            <person name="Barry K."/>
            <person name="Grigoriev I.V."/>
            <person name="Crous P."/>
            <person name="Smith M.E."/>
        </authorList>
    </citation>
    <scope>NUCLEOTIDE SEQUENCE</scope>
    <source>
        <strain evidence="4">NBRC 100468</strain>
    </source>
</reference>
<organism evidence="4 5">
    <name type="scientific">Mycoemilia scoparia</name>
    <dbReference type="NCBI Taxonomy" id="417184"/>
    <lineage>
        <taxon>Eukaryota</taxon>
        <taxon>Fungi</taxon>
        <taxon>Fungi incertae sedis</taxon>
        <taxon>Zoopagomycota</taxon>
        <taxon>Kickxellomycotina</taxon>
        <taxon>Kickxellomycetes</taxon>
        <taxon>Kickxellales</taxon>
        <taxon>Kickxellaceae</taxon>
        <taxon>Mycoemilia</taxon>
    </lineage>
</organism>
<dbReference type="InterPro" id="IPR000195">
    <property type="entry name" value="Rab-GAP-TBC_dom"/>
</dbReference>
<feature type="region of interest" description="Disordered" evidence="2">
    <location>
        <begin position="1415"/>
        <end position="1484"/>
    </location>
</feature>
<feature type="compositionally biased region" description="Polar residues" evidence="2">
    <location>
        <begin position="934"/>
        <end position="945"/>
    </location>
</feature>
<dbReference type="SMART" id="SM00164">
    <property type="entry name" value="TBC"/>
    <property type="match status" value="1"/>
</dbReference>
<dbReference type="InterPro" id="IPR011992">
    <property type="entry name" value="EF-hand-dom_pair"/>
</dbReference>
<evidence type="ECO:0000313" key="4">
    <source>
        <dbReference type="EMBL" id="KAJ1917984.1"/>
    </source>
</evidence>
<dbReference type="InterPro" id="IPR011993">
    <property type="entry name" value="PH-like_dom_sf"/>
</dbReference>
<keyword evidence="1" id="KW-0343">GTPase activation</keyword>
<dbReference type="InterPro" id="IPR050302">
    <property type="entry name" value="Rab_GAP_TBC_domain"/>
</dbReference>
<evidence type="ECO:0000256" key="1">
    <source>
        <dbReference type="ARBA" id="ARBA00022468"/>
    </source>
</evidence>
<keyword evidence="5" id="KW-1185">Reference proteome</keyword>
<dbReference type="PANTHER" id="PTHR47219:SF20">
    <property type="entry name" value="TBC1 DOMAIN FAMILY MEMBER 2B"/>
    <property type="match status" value="1"/>
</dbReference>
<dbReference type="InterPro" id="IPR004182">
    <property type="entry name" value="GRAM"/>
</dbReference>
<dbReference type="Gene3D" id="1.10.472.80">
    <property type="entry name" value="Ypt/Rab-GAP domain of gyp1p, domain 3"/>
    <property type="match status" value="1"/>
</dbReference>
<evidence type="ECO:0000259" key="3">
    <source>
        <dbReference type="PROSITE" id="PS50086"/>
    </source>
</evidence>
<feature type="compositionally biased region" description="Low complexity" evidence="2">
    <location>
        <begin position="1246"/>
        <end position="1260"/>
    </location>
</feature>
<name>A0A9W8DTS8_9FUNG</name>
<gene>
    <name evidence="4" type="primary">GYP2</name>
    <name evidence="4" type="ORF">H4219_002872</name>
</gene>
<comment type="caution">
    <text evidence="4">The sequence shown here is derived from an EMBL/GenBank/DDBJ whole genome shotgun (WGS) entry which is preliminary data.</text>
</comment>
<feature type="compositionally biased region" description="Polar residues" evidence="2">
    <location>
        <begin position="990"/>
        <end position="1035"/>
    </location>
</feature>
<dbReference type="Pfam" id="PF02893">
    <property type="entry name" value="GRAM"/>
    <property type="match status" value="2"/>
</dbReference>
<feature type="region of interest" description="Disordered" evidence="2">
    <location>
        <begin position="1338"/>
        <end position="1364"/>
    </location>
</feature>